<evidence type="ECO:0000256" key="2">
    <source>
        <dbReference type="SAM" id="Phobius"/>
    </source>
</evidence>
<name>A0AAW0EWA2_9TRYP</name>
<reference evidence="3 4" key="1">
    <citation type="journal article" date="2021" name="MBio">
        <title>A New Model Trypanosomatid, Novymonas esmeraldas: Genomic Perception of Its 'Candidatus Pandoraea novymonadis' Endosymbiont.</title>
        <authorList>
            <person name="Zakharova A."/>
            <person name="Saura A."/>
            <person name="Butenko A."/>
            <person name="Podesvova L."/>
            <person name="Warmusova S."/>
            <person name="Kostygov A.Y."/>
            <person name="Nenarokova A."/>
            <person name="Lukes J."/>
            <person name="Opperdoes F.R."/>
            <person name="Yurchenko V."/>
        </authorList>
    </citation>
    <scope>NUCLEOTIDE SEQUENCE [LARGE SCALE GENOMIC DNA]</scope>
    <source>
        <strain evidence="3 4">E262AT.01</strain>
    </source>
</reference>
<dbReference type="AlphaFoldDB" id="A0AAW0EWA2"/>
<feature type="region of interest" description="Disordered" evidence="1">
    <location>
        <begin position="95"/>
        <end position="116"/>
    </location>
</feature>
<keyword evidence="4" id="KW-1185">Reference proteome</keyword>
<gene>
    <name evidence="3" type="ORF">NESM_000648200</name>
</gene>
<dbReference type="EMBL" id="JAECZO010000093">
    <property type="protein sequence ID" value="KAK7197043.1"/>
    <property type="molecule type" value="Genomic_DNA"/>
</dbReference>
<feature type="region of interest" description="Disordered" evidence="1">
    <location>
        <begin position="38"/>
        <end position="77"/>
    </location>
</feature>
<feature type="transmembrane region" description="Helical" evidence="2">
    <location>
        <begin position="190"/>
        <end position="209"/>
    </location>
</feature>
<feature type="transmembrane region" description="Helical" evidence="2">
    <location>
        <begin position="259"/>
        <end position="279"/>
    </location>
</feature>
<proteinExistence type="predicted"/>
<keyword evidence="2" id="KW-1133">Transmembrane helix</keyword>
<keyword evidence="2" id="KW-0812">Transmembrane</keyword>
<sequence>MPWWGSRGSGGAGADAQAAEVEAAKEALAAVFAPTNRPIASTSRAAVDGTTPPSLHGVGSERESASGSGSGSSSSSATAASSWWSRVRVWPPSQTATESSAADVVAPDTPFSSPPTPAPSVPVLSWQSLPACPLAGYQLTSQGLVDTLARPSVLLSAQQLRGVIRELTVVEQRSKCDVDRQFASHIGSRSLHGVGLLVSPVLFLTSIYLMTWKTARLYRDALPQDSVVFTRLLALLRLRMPAAERERVAQRHQRLMRATNARIFASSCGGAALFALAWVSRPPRDVLEEAPDVQTAKELIAYQRHSEASLKWCWWVYYHHPAYAAAASAGGEGGD</sequence>
<accession>A0AAW0EWA2</accession>
<evidence type="ECO:0000313" key="3">
    <source>
        <dbReference type="EMBL" id="KAK7197043.1"/>
    </source>
</evidence>
<feature type="compositionally biased region" description="Low complexity" evidence="1">
    <location>
        <begin position="65"/>
        <end position="77"/>
    </location>
</feature>
<comment type="caution">
    <text evidence="3">The sequence shown here is derived from an EMBL/GenBank/DDBJ whole genome shotgun (WGS) entry which is preliminary data.</text>
</comment>
<protein>
    <submittedName>
        <fullName evidence="3">Uncharacterized protein</fullName>
    </submittedName>
</protein>
<dbReference type="Proteomes" id="UP001430356">
    <property type="component" value="Unassembled WGS sequence"/>
</dbReference>
<evidence type="ECO:0000313" key="4">
    <source>
        <dbReference type="Proteomes" id="UP001430356"/>
    </source>
</evidence>
<keyword evidence="2" id="KW-0472">Membrane</keyword>
<organism evidence="3 4">
    <name type="scientific">Novymonas esmeraldas</name>
    <dbReference type="NCBI Taxonomy" id="1808958"/>
    <lineage>
        <taxon>Eukaryota</taxon>
        <taxon>Discoba</taxon>
        <taxon>Euglenozoa</taxon>
        <taxon>Kinetoplastea</taxon>
        <taxon>Metakinetoplastina</taxon>
        <taxon>Trypanosomatida</taxon>
        <taxon>Trypanosomatidae</taxon>
        <taxon>Novymonas</taxon>
    </lineage>
</organism>
<evidence type="ECO:0000256" key="1">
    <source>
        <dbReference type="SAM" id="MobiDB-lite"/>
    </source>
</evidence>